<dbReference type="InterPro" id="IPR022209">
    <property type="entry name" value="CWC25"/>
</dbReference>
<proteinExistence type="inferred from homology"/>
<dbReference type="AlphaFoldDB" id="A0A034W7Q3"/>
<feature type="compositionally biased region" description="Basic residues" evidence="8">
    <location>
        <begin position="439"/>
        <end position="493"/>
    </location>
</feature>
<dbReference type="Pfam" id="PF12542">
    <property type="entry name" value="CWC25"/>
    <property type="match status" value="1"/>
</dbReference>
<evidence type="ECO:0000256" key="7">
    <source>
        <dbReference type="ARBA" id="ARBA00023242"/>
    </source>
</evidence>
<evidence type="ECO:0000313" key="10">
    <source>
        <dbReference type="EMBL" id="JAC50714.1"/>
    </source>
</evidence>
<evidence type="ECO:0000256" key="2">
    <source>
        <dbReference type="ARBA" id="ARBA00006695"/>
    </source>
</evidence>
<protein>
    <submittedName>
        <fullName evidence="10">Pre-mRNA-splicing factor CWC25-like protein</fullName>
    </submittedName>
</protein>
<feature type="compositionally biased region" description="Basic residues" evidence="8">
    <location>
        <begin position="272"/>
        <end position="283"/>
    </location>
</feature>
<dbReference type="SMART" id="SM01083">
    <property type="entry name" value="Cir_N"/>
    <property type="match status" value="1"/>
</dbReference>
<feature type="region of interest" description="Disordered" evidence="8">
    <location>
        <begin position="1"/>
        <end position="37"/>
    </location>
</feature>
<comment type="subcellular location">
    <subcellularLocation>
        <location evidence="1">Nucleus</location>
    </subcellularLocation>
</comment>
<keyword evidence="6" id="KW-0508">mRNA splicing</keyword>
<evidence type="ECO:0000259" key="9">
    <source>
        <dbReference type="SMART" id="SM01083"/>
    </source>
</evidence>
<dbReference type="InterPro" id="IPR051376">
    <property type="entry name" value="CWC25_splicing_factor"/>
</dbReference>
<evidence type="ECO:0000256" key="4">
    <source>
        <dbReference type="ARBA" id="ARBA00022728"/>
    </source>
</evidence>
<dbReference type="GO" id="GO:0005684">
    <property type="term" value="C:U2-type spliceosomal complex"/>
    <property type="evidence" value="ECO:0007669"/>
    <property type="project" value="TreeGrafter"/>
</dbReference>
<dbReference type="PANTHER" id="PTHR16196">
    <property type="entry name" value="CELL CYCLE CONTROL PROTEIN CWF25"/>
    <property type="match status" value="1"/>
</dbReference>
<feature type="compositionally biased region" description="Low complexity" evidence="8">
    <location>
        <begin position="211"/>
        <end position="225"/>
    </location>
</feature>
<feature type="region of interest" description="Disordered" evidence="8">
    <location>
        <begin position="268"/>
        <end position="530"/>
    </location>
</feature>
<feature type="compositionally biased region" description="Basic residues" evidence="8">
    <location>
        <begin position="188"/>
        <end position="210"/>
    </location>
</feature>
<organism evidence="10">
    <name type="scientific">Bactrocera dorsalis</name>
    <name type="common">Oriental fruit fly</name>
    <name type="synonym">Dacus dorsalis</name>
    <dbReference type="NCBI Taxonomy" id="27457"/>
    <lineage>
        <taxon>Eukaryota</taxon>
        <taxon>Metazoa</taxon>
        <taxon>Ecdysozoa</taxon>
        <taxon>Arthropoda</taxon>
        <taxon>Hexapoda</taxon>
        <taxon>Insecta</taxon>
        <taxon>Pterygota</taxon>
        <taxon>Neoptera</taxon>
        <taxon>Endopterygota</taxon>
        <taxon>Diptera</taxon>
        <taxon>Brachycera</taxon>
        <taxon>Muscomorpha</taxon>
        <taxon>Tephritoidea</taxon>
        <taxon>Tephritidae</taxon>
        <taxon>Bactrocera</taxon>
        <taxon>Bactrocera</taxon>
    </lineage>
</organism>
<dbReference type="Pfam" id="PF10197">
    <property type="entry name" value="Cir_N"/>
    <property type="match status" value="1"/>
</dbReference>
<dbReference type="PANTHER" id="PTHR16196:SF0">
    <property type="entry name" value="PRE-MRNA-SPLICING FACTOR CWC25 HOMOLOG"/>
    <property type="match status" value="1"/>
</dbReference>
<feature type="compositionally biased region" description="Basic and acidic residues" evidence="8">
    <location>
        <begin position="422"/>
        <end position="438"/>
    </location>
</feature>
<feature type="domain" description="CBF1-interacting co-repressor CIR N-terminal" evidence="9">
    <location>
        <begin position="11"/>
        <end position="47"/>
    </location>
</feature>
<evidence type="ECO:0000256" key="8">
    <source>
        <dbReference type="SAM" id="MobiDB-lite"/>
    </source>
</evidence>
<evidence type="ECO:0000256" key="5">
    <source>
        <dbReference type="ARBA" id="ARBA00023054"/>
    </source>
</evidence>
<accession>A0A034W7Q3</accession>
<keyword evidence="3" id="KW-0507">mRNA processing</keyword>
<feature type="compositionally biased region" description="Basic and acidic residues" evidence="8">
    <location>
        <begin position="18"/>
        <end position="37"/>
    </location>
</feature>
<evidence type="ECO:0000256" key="1">
    <source>
        <dbReference type="ARBA" id="ARBA00004123"/>
    </source>
</evidence>
<dbReference type="EMBL" id="GAKP01008238">
    <property type="protein sequence ID" value="JAC50714.1"/>
    <property type="molecule type" value="Transcribed_RNA"/>
</dbReference>
<gene>
    <name evidence="10" type="primary">CWC25</name>
</gene>
<keyword evidence="5" id="KW-0175">Coiled coil</keyword>
<feature type="compositionally biased region" description="Polar residues" evidence="8">
    <location>
        <begin position="327"/>
        <end position="339"/>
    </location>
</feature>
<evidence type="ECO:0000256" key="3">
    <source>
        <dbReference type="ARBA" id="ARBA00022664"/>
    </source>
</evidence>
<evidence type="ECO:0000256" key="6">
    <source>
        <dbReference type="ARBA" id="ARBA00023187"/>
    </source>
</evidence>
<sequence length="614" mass="72812">MGGGDLNLKKSWHPHTMKNQEKVWKAEQAKSEEDKKLKDLRREIDEEKTREELKQIGRNSGILPQEDKKLEWMYKSSNELINREEYLLGRNIDKSFEILQAEEQRKDSNIVGVKQSINHVEHECIPFSIRSYRNMENSEQVDLQRKVMEDPLMLIKQREMESRKKLLENPVKLKELHRILKTDELLKKSKKVKKSKKSKKSKKKHKKRSKYSSNDNSSDSESGSDTAKDLDKELAKRYKKLNKEEDFSGLNLSKLLDAKFETITKELDKAAGSKRKKVHRHRSNNSDSDHESKRRSRSRDRDRRVEKKSYESKEREETCRSSRHRSPSSYQKRQSSITRSPDEPRKRQYSTSPSVERDVRNISNSKRSRSSRSLSKDRKKINDHRTGKLVQKSRRQDYKDREMQLKSRSRSKSPKIGKSRRRSETRSPVRSSRRERSRSQRRRSRSPQRSSRSSRRTSPRRNSPSRRNSRSPRRNSRSSRRSSRSPRRNSRSPRRQERSKDPKENKWAHARSNESKGVASQKKLSNEEKEARLREMMENASWREEDRVKAVQKYREANAREEQQYKNQDFDKEFINKEVKKAIATQSSIGSRIRSNLNNIQRTSAAMNSNFTKK</sequence>
<reference evidence="10" key="1">
    <citation type="journal article" date="2014" name="BMC Genomics">
        <title>Characterizing the developmental transcriptome of the oriental fruit fly, Bactrocera dorsalis (Diptera: Tephritidae) through comparative genomic analysis with Drosophila melanogaster utilizing modENCODE datasets.</title>
        <authorList>
            <person name="Geib S.M."/>
            <person name="Calla B."/>
            <person name="Hall B."/>
            <person name="Hou S."/>
            <person name="Manoukis N.C."/>
        </authorList>
    </citation>
    <scope>NUCLEOTIDE SEQUENCE</scope>
    <source>
        <strain evidence="10">Punador</strain>
    </source>
</reference>
<keyword evidence="7" id="KW-0539">Nucleus</keyword>
<comment type="similarity">
    <text evidence="2">Belongs to the CWC25 family.</text>
</comment>
<feature type="region of interest" description="Disordered" evidence="8">
    <location>
        <begin position="187"/>
        <end position="229"/>
    </location>
</feature>
<dbReference type="OrthoDB" id="21123at2759"/>
<feature type="compositionally biased region" description="Basic and acidic residues" evidence="8">
    <location>
        <begin position="494"/>
        <end position="514"/>
    </location>
</feature>
<dbReference type="GO" id="GO:0000398">
    <property type="term" value="P:mRNA splicing, via spliceosome"/>
    <property type="evidence" value="ECO:0007669"/>
    <property type="project" value="TreeGrafter"/>
</dbReference>
<feature type="compositionally biased region" description="Basic and acidic residues" evidence="8">
    <location>
        <begin position="394"/>
        <end position="405"/>
    </location>
</feature>
<feature type="compositionally biased region" description="Basic residues" evidence="8">
    <location>
        <begin position="407"/>
        <end position="421"/>
    </location>
</feature>
<name>A0A034W7Q3_BACDO</name>
<feature type="compositionally biased region" description="Basic and acidic residues" evidence="8">
    <location>
        <begin position="299"/>
        <end position="320"/>
    </location>
</feature>
<dbReference type="InterPro" id="IPR019339">
    <property type="entry name" value="CIR_N_dom"/>
</dbReference>
<keyword evidence="4" id="KW-0747">Spliceosome</keyword>